<name>M1P5P3_DESSD</name>
<dbReference type="HOGENOM" id="CLU_908273_0_0_7"/>
<gene>
    <name evidence="2" type="ordered locus">UWK_02278</name>
</gene>
<dbReference type="STRING" id="1167006.UWK_02278"/>
<keyword evidence="1" id="KW-0812">Transmembrane</keyword>
<evidence type="ECO:0000313" key="3">
    <source>
        <dbReference type="Proteomes" id="UP000011721"/>
    </source>
</evidence>
<dbReference type="KEGG" id="dsf:UWK_02278"/>
<protein>
    <submittedName>
        <fullName evidence="2">Prepilin-type N-terminal cleavage/methylation domain-containing protein</fullName>
    </submittedName>
</protein>
<accession>M1P5P3</accession>
<evidence type="ECO:0000313" key="2">
    <source>
        <dbReference type="EMBL" id="AGF78818.1"/>
    </source>
</evidence>
<keyword evidence="3" id="KW-1185">Reference proteome</keyword>
<reference evidence="3" key="1">
    <citation type="journal article" date="2013" name="Stand. Genomic Sci.">
        <title>Complete genome sequence of Desulfocapsa sulfexigens, a marine deltaproteobacterium specialized in disproportionating inorganic sulfur compounds.</title>
        <authorList>
            <person name="Finster K.W."/>
            <person name="Kjeldsen K.U."/>
            <person name="Kube M."/>
            <person name="Reinhardt R."/>
            <person name="Mussmann M."/>
            <person name="Amann R."/>
            <person name="Schreiber L."/>
        </authorList>
    </citation>
    <scope>NUCLEOTIDE SEQUENCE [LARGE SCALE GENOMIC DNA]</scope>
    <source>
        <strain evidence="3">DSM 10523 / SB164P1</strain>
    </source>
</reference>
<dbReference type="RefSeq" id="WP_015404506.1">
    <property type="nucleotide sequence ID" value="NC_020304.1"/>
</dbReference>
<dbReference type="OrthoDB" id="5430888at2"/>
<dbReference type="Pfam" id="PF07963">
    <property type="entry name" value="N_methyl"/>
    <property type="match status" value="1"/>
</dbReference>
<keyword evidence="1" id="KW-1133">Transmembrane helix</keyword>
<keyword evidence="1" id="KW-0472">Membrane</keyword>
<dbReference type="NCBIfam" id="TIGR02532">
    <property type="entry name" value="IV_pilin_GFxxxE"/>
    <property type="match status" value="1"/>
</dbReference>
<evidence type="ECO:0000256" key="1">
    <source>
        <dbReference type="SAM" id="Phobius"/>
    </source>
</evidence>
<dbReference type="EMBL" id="CP003985">
    <property type="protein sequence ID" value="AGF78818.1"/>
    <property type="molecule type" value="Genomic_DNA"/>
</dbReference>
<proteinExistence type="predicted"/>
<dbReference type="eggNOG" id="COG4968">
    <property type="taxonomic scope" value="Bacteria"/>
</dbReference>
<organism evidence="2 3">
    <name type="scientific">Desulfocapsa sulfexigens (strain DSM 10523 / SB164P1)</name>
    <dbReference type="NCBI Taxonomy" id="1167006"/>
    <lineage>
        <taxon>Bacteria</taxon>
        <taxon>Pseudomonadati</taxon>
        <taxon>Thermodesulfobacteriota</taxon>
        <taxon>Desulfobulbia</taxon>
        <taxon>Desulfobulbales</taxon>
        <taxon>Desulfocapsaceae</taxon>
        <taxon>Desulfocapsa</taxon>
    </lineage>
</organism>
<dbReference type="PROSITE" id="PS00409">
    <property type="entry name" value="PROKAR_NTER_METHYL"/>
    <property type="match status" value="1"/>
</dbReference>
<dbReference type="AlphaFoldDB" id="M1P5P3"/>
<feature type="transmembrane region" description="Helical" evidence="1">
    <location>
        <begin position="6"/>
        <end position="24"/>
    </location>
</feature>
<dbReference type="Proteomes" id="UP000011721">
    <property type="component" value="Chromosome"/>
</dbReference>
<dbReference type="InterPro" id="IPR012902">
    <property type="entry name" value="N_methyl_site"/>
</dbReference>
<sequence length="337" mass="36177">MKNRGFTLVELVIAMFIITIILTLSSQTFRSLIMGANSQKNITETELGKIIGTEMIRLDLEHVGFGIASNEANLPMAWDGTTLTLRSTINNGNAGTIGWLLLNCTVGSVPTVIVDRRQDTTVNTAVLLSKDKQFVANQSIAAQTTAQCLTCQDLNTNLTPANNYIASAYPYVATVSDGCSTATGGQYCNIITYSISTTNTLTKCATGTRNLLRRVGGDALNGTGGDRILECVADIQIRFDWDLNNDGDLLDAGEVNLTTIPVGSTTSDIISSMKNIDMYVLMQSGAMDPNYTFSGDLTMNGALPAANAADGFNTAAVTNFSQYRWKVLKVSAKPMSW</sequence>